<reference evidence="2" key="1">
    <citation type="submission" date="2020-06" db="EMBL/GenBank/DDBJ databases">
        <title>WGS assembly of Ceratodon purpureus strain R40.</title>
        <authorList>
            <person name="Carey S.B."/>
            <person name="Jenkins J."/>
            <person name="Shu S."/>
            <person name="Lovell J.T."/>
            <person name="Sreedasyam A."/>
            <person name="Maumus F."/>
            <person name="Tiley G.P."/>
            <person name="Fernandez-Pozo N."/>
            <person name="Barry K."/>
            <person name="Chen C."/>
            <person name="Wang M."/>
            <person name="Lipzen A."/>
            <person name="Daum C."/>
            <person name="Saski C.A."/>
            <person name="Payton A.C."/>
            <person name="Mcbreen J.C."/>
            <person name="Conrad R.E."/>
            <person name="Kollar L.M."/>
            <person name="Olsson S."/>
            <person name="Huttunen S."/>
            <person name="Landis J.B."/>
            <person name="Wickett N.J."/>
            <person name="Johnson M.G."/>
            <person name="Rensing S.A."/>
            <person name="Grimwood J."/>
            <person name="Schmutz J."/>
            <person name="Mcdaniel S.F."/>
        </authorList>
    </citation>
    <scope>NUCLEOTIDE SEQUENCE</scope>
    <source>
        <strain evidence="2">R40</strain>
    </source>
</reference>
<feature type="transmembrane region" description="Helical" evidence="1">
    <location>
        <begin position="66"/>
        <end position="86"/>
    </location>
</feature>
<keyword evidence="1" id="KW-0472">Membrane</keyword>
<protein>
    <submittedName>
        <fullName evidence="2">Uncharacterized protein</fullName>
    </submittedName>
</protein>
<evidence type="ECO:0000313" key="3">
    <source>
        <dbReference type="Proteomes" id="UP000822688"/>
    </source>
</evidence>
<name>A0A8T0IZY7_CERPU</name>
<comment type="caution">
    <text evidence="2">The sequence shown here is derived from an EMBL/GenBank/DDBJ whole genome shotgun (WGS) entry which is preliminary data.</text>
</comment>
<sequence>MRPCTGPSRVPPWAFPYYENGGDEINCWQPSLRCRMEGNSIAGVQAASALVIRHENSLPGGVALRVHWVLLLLPLPLLLALCAVHAGSHSAIFYSGSGRSGVKCS</sequence>
<keyword evidence="1" id="KW-0812">Transmembrane</keyword>
<evidence type="ECO:0000256" key="1">
    <source>
        <dbReference type="SAM" id="Phobius"/>
    </source>
</evidence>
<accession>A0A8T0IZY7</accession>
<dbReference type="AlphaFoldDB" id="A0A8T0IZY7"/>
<dbReference type="EMBL" id="CM026421">
    <property type="protein sequence ID" value="KAG0589284.1"/>
    <property type="molecule type" value="Genomic_DNA"/>
</dbReference>
<evidence type="ECO:0000313" key="2">
    <source>
        <dbReference type="EMBL" id="KAG0589284.1"/>
    </source>
</evidence>
<organism evidence="2 3">
    <name type="scientific">Ceratodon purpureus</name>
    <name type="common">Fire moss</name>
    <name type="synonym">Dicranum purpureum</name>
    <dbReference type="NCBI Taxonomy" id="3225"/>
    <lineage>
        <taxon>Eukaryota</taxon>
        <taxon>Viridiplantae</taxon>
        <taxon>Streptophyta</taxon>
        <taxon>Embryophyta</taxon>
        <taxon>Bryophyta</taxon>
        <taxon>Bryophytina</taxon>
        <taxon>Bryopsida</taxon>
        <taxon>Dicranidae</taxon>
        <taxon>Pseudoditrichales</taxon>
        <taxon>Ditrichaceae</taxon>
        <taxon>Ceratodon</taxon>
    </lineage>
</organism>
<gene>
    <name evidence="2" type="ORF">KC19_1G009900</name>
</gene>
<keyword evidence="1" id="KW-1133">Transmembrane helix</keyword>
<dbReference type="Proteomes" id="UP000822688">
    <property type="component" value="Chromosome 1"/>
</dbReference>
<keyword evidence="3" id="KW-1185">Reference proteome</keyword>
<proteinExistence type="predicted"/>